<organism evidence="2 3">
    <name type="scientific">Marinibaculum pumilum</name>
    <dbReference type="NCBI Taxonomy" id="1766165"/>
    <lineage>
        <taxon>Bacteria</taxon>
        <taxon>Pseudomonadati</taxon>
        <taxon>Pseudomonadota</taxon>
        <taxon>Alphaproteobacteria</taxon>
        <taxon>Rhodospirillales</taxon>
        <taxon>Rhodospirillaceae</taxon>
        <taxon>Marinibaculum</taxon>
    </lineage>
</organism>
<gene>
    <name evidence="2" type="ORF">ACFOGJ_06010</name>
</gene>
<keyword evidence="1" id="KW-0732">Signal</keyword>
<dbReference type="EMBL" id="JBHRTR010000015">
    <property type="protein sequence ID" value="MFC3226773.1"/>
    <property type="molecule type" value="Genomic_DNA"/>
</dbReference>
<accession>A0ABV7KWL5</accession>
<proteinExistence type="predicted"/>
<evidence type="ECO:0000313" key="3">
    <source>
        <dbReference type="Proteomes" id="UP001595528"/>
    </source>
</evidence>
<feature type="signal peptide" evidence="1">
    <location>
        <begin position="1"/>
        <end position="20"/>
    </location>
</feature>
<name>A0ABV7KWL5_9PROT</name>
<keyword evidence="3" id="KW-1185">Reference proteome</keyword>
<evidence type="ECO:0000256" key="1">
    <source>
        <dbReference type="SAM" id="SignalP"/>
    </source>
</evidence>
<dbReference type="RefSeq" id="WP_379898894.1">
    <property type="nucleotide sequence ID" value="NZ_JBHRTR010000015.1"/>
</dbReference>
<dbReference type="Proteomes" id="UP001595528">
    <property type="component" value="Unassembled WGS sequence"/>
</dbReference>
<protein>
    <submittedName>
        <fullName evidence="2">Uncharacterized protein</fullName>
    </submittedName>
</protein>
<reference evidence="3" key="1">
    <citation type="journal article" date="2019" name="Int. J. Syst. Evol. Microbiol.">
        <title>The Global Catalogue of Microorganisms (GCM) 10K type strain sequencing project: providing services to taxonomists for standard genome sequencing and annotation.</title>
        <authorList>
            <consortium name="The Broad Institute Genomics Platform"/>
            <consortium name="The Broad Institute Genome Sequencing Center for Infectious Disease"/>
            <person name="Wu L."/>
            <person name="Ma J."/>
        </authorList>
    </citation>
    <scope>NUCLEOTIDE SEQUENCE [LARGE SCALE GENOMIC DNA]</scope>
    <source>
        <strain evidence="3">KCTC 42964</strain>
    </source>
</reference>
<evidence type="ECO:0000313" key="2">
    <source>
        <dbReference type="EMBL" id="MFC3226773.1"/>
    </source>
</evidence>
<feature type="chain" id="PRO_5045337232" evidence="1">
    <location>
        <begin position="21"/>
        <end position="43"/>
    </location>
</feature>
<comment type="caution">
    <text evidence="2">The sequence shown here is derived from an EMBL/GenBank/DDBJ whole genome shotgun (WGS) entry which is preliminary data.</text>
</comment>
<sequence length="43" mass="4596">MPALLTVFLLALGLSLGLTACKTTVSDPTASFQRLQFLERNGT</sequence>